<dbReference type="InterPro" id="IPR038763">
    <property type="entry name" value="DHH_sf"/>
</dbReference>
<dbReference type="PIRSF" id="PIRSF026583">
    <property type="entry name" value="YybT"/>
    <property type="match status" value="1"/>
</dbReference>
<keyword evidence="1" id="KW-0378">Hydrolase</keyword>
<organism evidence="5 6">
    <name type="scientific">Erysipelothrix larvae</name>
    <dbReference type="NCBI Taxonomy" id="1514105"/>
    <lineage>
        <taxon>Bacteria</taxon>
        <taxon>Bacillati</taxon>
        <taxon>Bacillota</taxon>
        <taxon>Erysipelotrichia</taxon>
        <taxon>Erysipelotrichales</taxon>
        <taxon>Erysipelotrichaceae</taxon>
        <taxon>Erysipelothrix</taxon>
    </lineage>
</organism>
<dbReference type="GO" id="GO:0005886">
    <property type="term" value="C:plasma membrane"/>
    <property type="evidence" value="ECO:0007669"/>
    <property type="project" value="UniProtKB-SubCell"/>
</dbReference>
<feature type="domain" description="GGDEF" evidence="4">
    <location>
        <begin position="171"/>
        <end position="299"/>
    </location>
</feature>
<accession>A0A0X8H1N2</accession>
<dbReference type="EMBL" id="CP013213">
    <property type="protein sequence ID" value="AMC94467.1"/>
    <property type="molecule type" value="Genomic_DNA"/>
</dbReference>
<feature type="transmembrane region" description="Helical" evidence="3">
    <location>
        <begin position="12"/>
        <end position="30"/>
    </location>
</feature>
<dbReference type="Proteomes" id="UP000063781">
    <property type="component" value="Chromosome"/>
</dbReference>
<dbReference type="InterPro" id="IPR000160">
    <property type="entry name" value="GGDEF_dom"/>
</dbReference>
<dbReference type="Gene3D" id="3.90.1640.10">
    <property type="entry name" value="inorganic pyrophosphatase (n-terminal core)"/>
    <property type="match status" value="1"/>
</dbReference>
<evidence type="ECO:0000256" key="3">
    <source>
        <dbReference type="SAM" id="Phobius"/>
    </source>
</evidence>
<dbReference type="GO" id="GO:0046872">
    <property type="term" value="F:metal ion binding"/>
    <property type="evidence" value="ECO:0007669"/>
    <property type="project" value="UniProtKB-KW"/>
</dbReference>
<evidence type="ECO:0000313" key="5">
    <source>
        <dbReference type="EMBL" id="AMC94467.1"/>
    </source>
</evidence>
<dbReference type="KEGG" id="erl:AOC36_10925"/>
<evidence type="ECO:0000313" key="6">
    <source>
        <dbReference type="Proteomes" id="UP000063781"/>
    </source>
</evidence>
<dbReference type="FunFam" id="3.90.1640.10:FF:000002">
    <property type="entry name" value="Cyclic-di-AMP phosphodiesterase"/>
    <property type="match status" value="1"/>
</dbReference>
<feature type="binding site" evidence="2">
    <location>
        <position position="347"/>
    </location>
    <ligand>
        <name>Mn(2+)</name>
        <dbReference type="ChEBI" id="CHEBI:29035"/>
        <label>1</label>
    </ligand>
</feature>
<dbReference type="GO" id="GO:0016787">
    <property type="term" value="F:hydrolase activity"/>
    <property type="evidence" value="ECO:0007669"/>
    <property type="project" value="UniProtKB-UniRule"/>
</dbReference>
<dbReference type="Pfam" id="PF24898">
    <property type="entry name" value="GGDEF_GdpP"/>
    <property type="match status" value="1"/>
</dbReference>
<dbReference type="GO" id="GO:0003676">
    <property type="term" value="F:nucleic acid binding"/>
    <property type="evidence" value="ECO:0007669"/>
    <property type="project" value="UniProtKB-UniRule"/>
</dbReference>
<feature type="transmembrane region" description="Helical" evidence="3">
    <location>
        <begin position="36"/>
        <end position="54"/>
    </location>
</feature>
<dbReference type="Gene3D" id="3.30.450.20">
    <property type="entry name" value="PAS domain"/>
    <property type="match status" value="1"/>
</dbReference>
<evidence type="ECO:0000256" key="1">
    <source>
        <dbReference type="PIRNR" id="PIRNR026583"/>
    </source>
</evidence>
<dbReference type="PANTHER" id="PTHR47618">
    <property type="entry name" value="BIFUNCTIONAL OLIGORIBONUCLEASE AND PAP PHOSPHATASE NRNA"/>
    <property type="match status" value="1"/>
</dbReference>
<dbReference type="SUPFAM" id="SSF64182">
    <property type="entry name" value="DHH phosphoesterases"/>
    <property type="match status" value="1"/>
</dbReference>
<dbReference type="GO" id="GO:0106409">
    <property type="term" value="F:cyclic-di-AMP phosphodiesterase activity"/>
    <property type="evidence" value="ECO:0007669"/>
    <property type="project" value="RHEA"/>
</dbReference>
<feature type="binding site" evidence="2">
    <location>
        <position position="349"/>
    </location>
    <ligand>
        <name>Mn(2+)</name>
        <dbReference type="ChEBI" id="CHEBI:29035"/>
        <label>2</label>
    </ligand>
</feature>
<keyword evidence="3" id="KW-1133">Transmembrane helix</keyword>
<reference evidence="5 6" key="1">
    <citation type="submission" date="2015-10" db="EMBL/GenBank/DDBJ databases">
        <title>Erysipelothrix larvae sp. LV19 isolated from the larval gut of the rhinoceros beetle, Trypoxylus dichotomus.</title>
        <authorList>
            <person name="Lim S."/>
            <person name="Kim B.-C."/>
        </authorList>
    </citation>
    <scope>NUCLEOTIDE SEQUENCE [LARGE SCALE GENOMIC DNA]</scope>
    <source>
        <strain evidence="5 6">LV19</strain>
    </source>
</reference>
<dbReference type="InterPro" id="IPR014528">
    <property type="entry name" value="GdpP/PdeA"/>
</dbReference>
<keyword evidence="2" id="KW-0464">Manganese</keyword>
<dbReference type="Gene3D" id="3.10.310.30">
    <property type="match status" value="1"/>
</dbReference>
<dbReference type="InterPro" id="IPR051319">
    <property type="entry name" value="Oligoribo/pAp-PDE_c-di-AMP_PDE"/>
</dbReference>
<comment type="catalytic activity">
    <reaction evidence="1">
        <text>3',3'-c-di-AMP + H2O = 5'-O-phosphonoadenylyl-(3'-&gt;5')-adenosine + H(+)</text>
        <dbReference type="Rhea" id="RHEA:54420"/>
        <dbReference type="ChEBI" id="CHEBI:15377"/>
        <dbReference type="ChEBI" id="CHEBI:15378"/>
        <dbReference type="ChEBI" id="CHEBI:71500"/>
        <dbReference type="ChEBI" id="CHEBI:138171"/>
    </reaction>
</comment>
<dbReference type="PANTHER" id="PTHR47618:SF2">
    <property type="entry name" value="CYCLIC-DI-AMP PHOSPHODIESTERASE GDPP"/>
    <property type="match status" value="1"/>
</dbReference>
<gene>
    <name evidence="5" type="ORF">AOC36_10925</name>
</gene>
<keyword evidence="1" id="KW-1003">Cell membrane</keyword>
<dbReference type="STRING" id="1514105.AOC36_10925"/>
<keyword evidence="3" id="KW-0812">Transmembrane</keyword>
<sequence length="652" mass="74127">MVERFEKYKTRIMLVALTELVMVVIFRVFLETWLVYIQYALILFNLLLVTFIFYQAWSLYKERVLTVSRALGKESGAAFIFGKLGFVTYDENGIITWMSEFFDSYKDLNVIGMRFLEIFPDARAVVLDGKEREMVNYEDIVFEVGALKSQGIVVFQDITELGVVRTQLKNNQVVIGIAHLDNYEDTTAYTEEQTVSYIDMNIRQAVVRWATQHNMFVRRIRPDRYLLAMDEKVFTQIERERFSILNDVRKASAEIDTSITLSLAFARKSDNYKELEDMSNRALELAQSRGGDQVAINTKNEQMRYFGGNSEAVEKRSKVRVRVIAHNLGEQIQKASNVIVVGHHIMDFDCIGSALGISSIVSVYDKPCDIVFDLNDTEVKLLEAFNNNREELGKHHRFTAPNQALEKVGDNTLVILVDHHSIEQTQGEPIIRKANKIIVIDHHRRTGEFTFKPDLVYIEPSASSASELIIELFPYHLKNVTLSKIDATFMYTGMLIDTNRFRNRSGSRTFEAAAELRKYGADLTMTENILRDEYDAFELKTRVLSHSELFEDGYVIAAYKDGIISRTIMSQVADDILKVRDVEASFVVSVVKEDTVGISARSKGDLNVQRVMERLGGGGHFTGAATQIVGQSINDVVESLKGAIREVMEEGD</sequence>
<comment type="function">
    <text evidence="1">Has phosphodiesterase (PDE) activity against cyclic-di-AMP (c-di-AMP).</text>
</comment>
<dbReference type="OrthoDB" id="9759476at2"/>
<feature type="binding site" evidence="2">
    <location>
        <position position="418"/>
    </location>
    <ligand>
        <name>Mn(2+)</name>
        <dbReference type="ChEBI" id="CHEBI:29035"/>
        <label>1</label>
    </ligand>
</feature>
<keyword evidence="2" id="KW-0479">Metal-binding</keyword>
<feature type="binding site" evidence="2">
    <location>
        <position position="343"/>
    </location>
    <ligand>
        <name>Mn(2+)</name>
        <dbReference type="ChEBI" id="CHEBI:29035"/>
        <label>1</label>
    </ligand>
</feature>
<protein>
    <recommendedName>
        <fullName evidence="1">Cyclic-di-AMP phosphodiesterase</fullName>
        <ecNumber evidence="1">3.1.4.-</ecNumber>
    </recommendedName>
</protein>
<feature type="binding site" evidence="2">
    <location>
        <position position="418"/>
    </location>
    <ligand>
        <name>Mn(2+)</name>
        <dbReference type="ChEBI" id="CHEBI:29035"/>
        <label>2</label>
    </ligand>
</feature>
<feature type="binding site" evidence="2">
    <location>
        <position position="442"/>
    </location>
    <ligand>
        <name>Mn(2+)</name>
        <dbReference type="ChEBI" id="CHEBI:29035"/>
        <label>2</label>
    </ligand>
</feature>
<comment type="cofactor">
    <cofactor evidence="2">
        <name>Mn(2+)</name>
        <dbReference type="ChEBI" id="CHEBI:29035"/>
    </cofactor>
    <text evidence="2">For phosphodiesterase activity, probably binds 2 Mn(2+) per subunit.</text>
</comment>
<evidence type="ECO:0000259" key="4">
    <source>
        <dbReference type="PROSITE" id="PS50887"/>
    </source>
</evidence>
<comment type="similarity">
    <text evidence="1">Belongs to the GdpP/PdeA phosphodiesterase family.</text>
</comment>
<proteinExistence type="inferred from homology"/>
<dbReference type="EC" id="3.1.4.-" evidence="1"/>
<name>A0A0X8H1N2_9FIRM</name>
<feature type="binding site" evidence="2">
    <location>
        <position position="497"/>
    </location>
    <ligand>
        <name>Mn(2+)</name>
        <dbReference type="ChEBI" id="CHEBI:29035"/>
        <label>2</label>
    </ligand>
</feature>
<dbReference type="PROSITE" id="PS50887">
    <property type="entry name" value="GGDEF"/>
    <property type="match status" value="1"/>
</dbReference>
<keyword evidence="6" id="KW-1185">Reference proteome</keyword>
<dbReference type="Pfam" id="PF01368">
    <property type="entry name" value="DHH"/>
    <property type="match status" value="1"/>
</dbReference>
<comment type="subcellular location">
    <subcellularLocation>
        <location evidence="1">Cell membrane</location>
    </subcellularLocation>
</comment>
<dbReference type="InterPro" id="IPR001667">
    <property type="entry name" value="DDH_dom"/>
</dbReference>
<dbReference type="Pfam" id="PF02272">
    <property type="entry name" value="DHHA1"/>
    <property type="match status" value="1"/>
</dbReference>
<evidence type="ECO:0000256" key="2">
    <source>
        <dbReference type="PIRSR" id="PIRSR026583-50"/>
    </source>
</evidence>
<dbReference type="AlphaFoldDB" id="A0A0X8H1N2"/>
<dbReference type="RefSeq" id="WP_067634233.1">
    <property type="nucleotide sequence ID" value="NZ_CP013213.1"/>
</dbReference>
<keyword evidence="1 3" id="KW-0472">Membrane</keyword>
<dbReference type="InterPro" id="IPR003156">
    <property type="entry name" value="DHHA1_dom"/>
</dbReference>